<keyword evidence="3" id="KW-1185">Reference proteome</keyword>
<dbReference type="AlphaFoldDB" id="A0A9W4UBE0"/>
<evidence type="ECO:0000313" key="3">
    <source>
        <dbReference type="Proteomes" id="UP001152607"/>
    </source>
</evidence>
<evidence type="ECO:0000313" key="2">
    <source>
        <dbReference type="EMBL" id="CAI6332253.1"/>
    </source>
</evidence>
<dbReference type="PANTHER" id="PTHR34310:SF9">
    <property type="entry name" value="BLR5716 PROTEIN"/>
    <property type="match status" value="1"/>
</dbReference>
<reference evidence="2" key="1">
    <citation type="submission" date="2023-01" db="EMBL/GenBank/DDBJ databases">
        <authorList>
            <person name="Van Ghelder C."/>
            <person name="Rancurel C."/>
        </authorList>
    </citation>
    <scope>NUCLEOTIDE SEQUENCE</scope>
    <source>
        <strain evidence="2">CNCM I-4278</strain>
    </source>
</reference>
<dbReference type="Proteomes" id="UP001152607">
    <property type="component" value="Unassembled WGS sequence"/>
</dbReference>
<dbReference type="Gene3D" id="2.170.150.40">
    <property type="entry name" value="Domain of unknown function (DUF427)"/>
    <property type="match status" value="2"/>
</dbReference>
<organism evidence="2 3">
    <name type="scientific">Periconia digitata</name>
    <dbReference type="NCBI Taxonomy" id="1303443"/>
    <lineage>
        <taxon>Eukaryota</taxon>
        <taxon>Fungi</taxon>
        <taxon>Dikarya</taxon>
        <taxon>Ascomycota</taxon>
        <taxon>Pezizomycotina</taxon>
        <taxon>Dothideomycetes</taxon>
        <taxon>Pleosporomycetidae</taxon>
        <taxon>Pleosporales</taxon>
        <taxon>Massarineae</taxon>
        <taxon>Periconiaceae</taxon>
        <taxon>Periconia</taxon>
    </lineage>
</organism>
<dbReference type="InterPro" id="IPR007361">
    <property type="entry name" value="DUF427"/>
</dbReference>
<protein>
    <recommendedName>
        <fullName evidence="1">DUF427 domain-containing protein</fullName>
    </recommendedName>
</protein>
<comment type="caution">
    <text evidence="2">The sequence shown here is derived from an EMBL/GenBank/DDBJ whole genome shotgun (WGS) entry which is preliminary data.</text>
</comment>
<dbReference type="OrthoDB" id="18996at2759"/>
<feature type="domain" description="DUF427" evidence="1">
    <location>
        <begin position="221"/>
        <end position="313"/>
    </location>
</feature>
<gene>
    <name evidence="2" type="ORF">PDIGIT_LOCUS5285</name>
</gene>
<name>A0A9W4UBE0_9PLEO</name>
<feature type="domain" description="DUF427" evidence="1">
    <location>
        <begin position="95"/>
        <end position="135"/>
    </location>
</feature>
<evidence type="ECO:0000259" key="1">
    <source>
        <dbReference type="Pfam" id="PF04248"/>
    </source>
</evidence>
<dbReference type="PANTHER" id="PTHR34310">
    <property type="entry name" value="DUF427 DOMAIN PROTEIN (AFU_ORTHOLOGUE AFUA_3G02220)"/>
    <property type="match status" value="1"/>
</dbReference>
<proteinExistence type="predicted"/>
<accession>A0A9W4UBE0</accession>
<dbReference type="InterPro" id="IPR038694">
    <property type="entry name" value="DUF427_sf"/>
</dbReference>
<dbReference type="Pfam" id="PF04248">
    <property type="entry name" value="NTP_transf_9"/>
    <property type="match status" value="2"/>
</dbReference>
<dbReference type="EMBL" id="CAOQHR010000003">
    <property type="protein sequence ID" value="CAI6332253.1"/>
    <property type="molecule type" value="Genomic_DNA"/>
</dbReference>
<sequence length="326" mass="37040">MTNAHVYAVIDSLNPALRCAMYITTSVTSCRRLLSHLKTQSSRLSPPCHFKSKQHFPRYRAFSNNMSDVDALTKLAHKLASEGPHKYEKTPRRVRGLLNGKYIFDTTSAYLVWEHSYFPHFYIPVASLSPTTTLTKTSPIQNANDTIHLGTLSTSSSSSSDPSNTRTPTVLILNIPTLPVPLLKIPPPALDQWFEEDSPLYTSHPKDPYKRITILPSSRSVKISLRSTVLASTSHPFFLHETSLPVRSYLPPTSVNWEYLRKSDTTTYCPYKGQAEYYHVQIGDEVWKDVVWYYRFPASESVEIKDLVCFYDEKVDVEVEGVEEGK</sequence>